<dbReference type="InterPro" id="IPR006159">
    <property type="entry name" value="Acid_CoA_mut_C"/>
</dbReference>
<dbReference type="PANTHER" id="PTHR48101">
    <property type="entry name" value="METHYLMALONYL-COA MUTASE, MITOCHONDRIAL-RELATED"/>
    <property type="match status" value="1"/>
</dbReference>
<dbReference type="RefSeq" id="WP_173034476.1">
    <property type="nucleotide sequence ID" value="NZ_AP022870.1"/>
</dbReference>
<name>A0A6F8XM85_9ACTN</name>
<evidence type="ECO:0000313" key="8">
    <source>
        <dbReference type="Proteomes" id="UP000502508"/>
    </source>
</evidence>
<dbReference type="InterPro" id="IPR036724">
    <property type="entry name" value="Cobalamin-bd_sf"/>
</dbReference>
<dbReference type="Proteomes" id="UP000502508">
    <property type="component" value="Chromosome"/>
</dbReference>
<organism evidence="7 8">
    <name type="scientific">Phytohabitans flavus</name>
    <dbReference type="NCBI Taxonomy" id="1076124"/>
    <lineage>
        <taxon>Bacteria</taxon>
        <taxon>Bacillati</taxon>
        <taxon>Actinomycetota</taxon>
        <taxon>Actinomycetes</taxon>
        <taxon>Micromonosporales</taxon>
        <taxon>Micromonosporaceae</taxon>
    </lineage>
</organism>
<dbReference type="KEGG" id="pfla:Pflav_013400"/>
<gene>
    <name evidence="7" type="ORF">Pflav_013400</name>
</gene>
<reference evidence="7 8" key="2">
    <citation type="submission" date="2020-03" db="EMBL/GenBank/DDBJ databases">
        <authorList>
            <person name="Ichikawa N."/>
            <person name="Kimura A."/>
            <person name="Kitahashi Y."/>
            <person name="Uohara A."/>
        </authorList>
    </citation>
    <scope>NUCLEOTIDE SEQUENCE [LARGE SCALE GENOMIC DNA]</scope>
    <source>
        <strain evidence="7 8">NBRC 107702</strain>
    </source>
</reference>
<comment type="cofactor">
    <cofactor evidence="1">
        <name>adenosylcob(III)alamin</name>
        <dbReference type="ChEBI" id="CHEBI:18408"/>
    </cofactor>
</comment>
<feature type="domain" description="B12-binding" evidence="6">
    <location>
        <begin position="2"/>
        <end position="132"/>
    </location>
</feature>
<dbReference type="GO" id="GO:0046872">
    <property type="term" value="F:metal ion binding"/>
    <property type="evidence" value="ECO:0007669"/>
    <property type="project" value="UniProtKB-KW"/>
</dbReference>
<keyword evidence="2" id="KW-0846">Cobalamin</keyword>
<dbReference type="GO" id="GO:0031419">
    <property type="term" value="F:cobalamin binding"/>
    <property type="evidence" value="ECO:0007669"/>
    <property type="project" value="UniProtKB-KW"/>
</dbReference>
<dbReference type="InterPro" id="IPR006158">
    <property type="entry name" value="Cobalamin-bd"/>
</dbReference>
<evidence type="ECO:0000256" key="3">
    <source>
        <dbReference type="ARBA" id="ARBA00022723"/>
    </source>
</evidence>
<proteinExistence type="predicted"/>
<evidence type="ECO:0000259" key="6">
    <source>
        <dbReference type="PROSITE" id="PS51332"/>
    </source>
</evidence>
<protein>
    <submittedName>
        <fullName evidence="7">Methylmalonyl-CoA mutase</fullName>
    </submittedName>
</protein>
<keyword evidence="3" id="KW-0479">Metal-binding</keyword>
<dbReference type="Gene3D" id="3.40.50.280">
    <property type="entry name" value="Cobalamin-binding domain"/>
    <property type="match status" value="1"/>
</dbReference>
<evidence type="ECO:0000256" key="1">
    <source>
        <dbReference type="ARBA" id="ARBA00001922"/>
    </source>
</evidence>
<dbReference type="AlphaFoldDB" id="A0A6F8XM85"/>
<dbReference type="PANTHER" id="PTHR48101:SF1">
    <property type="entry name" value="METHYLMALONYL-COA MUTASE, LARGE SUBUNIT"/>
    <property type="match status" value="1"/>
</dbReference>
<dbReference type="NCBIfam" id="TIGR00640">
    <property type="entry name" value="acid_CoA_mut_C"/>
    <property type="match status" value="1"/>
</dbReference>
<accession>A0A6F8XM85</accession>
<dbReference type="PROSITE" id="PS51332">
    <property type="entry name" value="B12_BINDING"/>
    <property type="match status" value="1"/>
</dbReference>
<dbReference type="GO" id="GO:0016853">
    <property type="term" value="F:isomerase activity"/>
    <property type="evidence" value="ECO:0007669"/>
    <property type="project" value="UniProtKB-KW"/>
</dbReference>
<dbReference type="SUPFAM" id="SSF52242">
    <property type="entry name" value="Cobalamin (vitamin B12)-binding domain"/>
    <property type="match status" value="1"/>
</dbReference>
<keyword evidence="5" id="KW-0170">Cobalt</keyword>
<sequence>MPIRVAIFKPGLDSHYRGALTISRHLASRGMEVVYLGNQLPAGAARAALQEDVDVLGISSLSGNHLATVPAVIAELRAQGGQNILVVLGGIIPDIDRPLMFEAGVQRIFGPGTPLEHIAQEITLLVRERDAADASVPIGSPL</sequence>
<keyword evidence="8" id="KW-1185">Reference proteome</keyword>
<dbReference type="EMBL" id="AP022870">
    <property type="protein sequence ID" value="BCB74930.1"/>
    <property type="molecule type" value="Genomic_DNA"/>
</dbReference>
<keyword evidence="4" id="KW-0413">Isomerase</keyword>
<evidence type="ECO:0000256" key="4">
    <source>
        <dbReference type="ARBA" id="ARBA00023235"/>
    </source>
</evidence>
<reference evidence="7 8" key="1">
    <citation type="submission" date="2020-03" db="EMBL/GenBank/DDBJ databases">
        <title>Whole genome shotgun sequence of Phytohabitans flavus NBRC 107702.</title>
        <authorList>
            <person name="Komaki H."/>
            <person name="Tamura T."/>
        </authorList>
    </citation>
    <scope>NUCLEOTIDE SEQUENCE [LARGE SCALE GENOMIC DNA]</scope>
    <source>
        <strain evidence="7 8">NBRC 107702</strain>
    </source>
</reference>
<evidence type="ECO:0000256" key="2">
    <source>
        <dbReference type="ARBA" id="ARBA00022628"/>
    </source>
</evidence>
<evidence type="ECO:0000313" key="7">
    <source>
        <dbReference type="EMBL" id="BCB74930.1"/>
    </source>
</evidence>
<evidence type="ECO:0000256" key="5">
    <source>
        <dbReference type="ARBA" id="ARBA00023285"/>
    </source>
</evidence>
<dbReference type="Pfam" id="PF02310">
    <property type="entry name" value="B12-binding"/>
    <property type="match status" value="1"/>
</dbReference>